<feature type="transmembrane region" description="Helical" evidence="6">
    <location>
        <begin position="79"/>
        <end position="98"/>
    </location>
</feature>
<evidence type="ECO:0000256" key="3">
    <source>
        <dbReference type="ARBA" id="ARBA00022989"/>
    </source>
</evidence>
<dbReference type="GO" id="GO:0016020">
    <property type="term" value="C:membrane"/>
    <property type="evidence" value="ECO:0007669"/>
    <property type="project" value="UniProtKB-SubCell"/>
</dbReference>
<accession>A0A7R9NYX1</accession>
<feature type="transmembrane region" description="Helical" evidence="6">
    <location>
        <begin position="322"/>
        <end position="345"/>
    </location>
</feature>
<feature type="transmembrane region" description="Helical" evidence="6">
    <location>
        <begin position="56"/>
        <end position="73"/>
    </location>
</feature>
<dbReference type="Gene3D" id="1.20.1250.20">
    <property type="entry name" value="MFS general substrate transporter like domains"/>
    <property type="match status" value="2"/>
</dbReference>
<feature type="transmembrane region" description="Helical" evidence="6">
    <location>
        <begin position="168"/>
        <end position="186"/>
    </location>
</feature>
<keyword evidence="4 6" id="KW-0472">Membrane</keyword>
<gene>
    <name evidence="7" type="ORF">TTEB3V08_LOCUS9115</name>
</gene>
<proteinExistence type="predicted"/>
<dbReference type="Pfam" id="PF07690">
    <property type="entry name" value="MFS_1"/>
    <property type="match status" value="1"/>
</dbReference>
<keyword evidence="2 6" id="KW-0812">Transmembrane</keyword>
<dbReference type="SUPFAM" id="SSF103473">
    <property type="entry name" value="MFS general substrate transporter"/>
    <property type="match status" value="1"/>
</dbReference>
<dbReference type="PANTHER" id="PTHR24064">
    <property type="entry name" value="SOLUTE CARRIER FAMILY 22 MEMBER"/>
    <property type="match status" value="1"/>
</dbReference>
<feature type="transmembrane region" description="Helical" evidence="6">
    <location>
        <begin position="139"/>
        <end position="161"/>
    </location>
</feature>
<feature type="region of interest" description="Disordered" evidence="5">
    <location>
        <begin position="509"/>
        <end position="534"/>
    </location>
</feature>
<dbReference type="AlphaFoldDB" id="A0A7R9NYX1"/>
<evidence type="ECO:0000256" key="4">
    <source>
        <dbReference type="ARBA" id="ARBA00023136"/>
    </source>
</evidence>
<evidence type="ECO:0000256" key="1">
    <source>
        <dbReference type="ARBA" id="ARBA00004141"/>
    </source>
</evidence>
<name>A0A7R9NYX1_9NEOP</name>
<protein>
    <recommendedName>
        <fullName evidence="8">Major facilitator superfamily (MFS) profile domain-containing protein</fullName>
    </recommendedName>
</protein>
<dbReference type="EMBL" id="OE004483">
    <property type="protein sequence ID" value="CAD7461202.1"/>
    <property type="molecule type" value="Genomic_DNA"/>
</dbReference>
<sequence length="719" mass="77901">MPLERSVELGIVASEVQKPGLALGLDAIGKASRARNCCSEFNWVCDDNWKPALGQSLFFVGCLFGTLGLGIMADHIGRLPVLVLANMLALFGNVATYFTHDLPQLGACRFLTGLATDTNFVIMYILVMEYLRPSRRTLGLNLCIGVFQTITCIAIPWIAIASGNWRRFLLAMSLPVLVVPFFYLVVPESASWLVSKGCTKEAIRMVLTLCFDAISRNVEGLNYSPFFMFSVTSVTKLPSSLVIVGLQDRVGRKAMASGALLLSGVFTVVSGLTLAILETGTDPLLATTFAVVSRFGVNMAYSSGAQYAAELIPTEVRGQGVAAVHVAGYAATFFSSQILYLATYWRAIPDLVLGTLSMLGAFLCLLLPETLNKTLPVTLEDGEHFGKKEDIWEFSCCQKRLRLLKSRNLVACILTGVPQLFPFFPSEIYDVTNKKYARPVLVLRRLPLWDARAGYHGGSQGGYQCWTPNFETCGNIRLRANSQLMNSQIAGCTKTELILKGFYYPPSSELQAPQQDPETRELDSFEDSFQEPHENPYPGDTLLRHLEAQMNQVSHHGHCFNLIPVTLELQRAYKTVTISVAMCVIVNVGASLSESVSSRTNVSAIEVPAERGLVVVIEREVRKAGLVAAARVGLVAAASKCQAAALKMGLKAAAKAELVAASSKCQAAALKVGLVAAARKCQAAALKLGLKAAAKVGVDSSKCQTIFDLPEMKILNVVT</sequence>
<dbReference type="InterPro" id="IPR005828">
    <property type="entry name" value="MFS_sugar_transport-like"/>
</dbReference>
<organism evidence="7">
    <name type="scientific">Timema tahoe</name>
    <dbReference type="NCBI Taxonomy" id="61484"/>
    <lineage>
        <taxon>Eukaryota</taxon>
        <taxon>Metazoa</taxon>
        <taxon>Ecdysozoa</taxon>
        <taxon>Arthropoda</taxon>
        <taxon>Hexapoda</taxon>
        <taxon>Insecta</taxon>
        <taxon>Pterygota</taxon>
        <taxon>Neoptera</taxon>
        <taxon>Polyneoptera</taxon>
        <taxon>Phasmatodea</taxon>
        <taxon>Timematodea</taxon>
        <taxon>Timematoidea</taxon>
        <taxon>Timematidae</taxon>
        <taxon>Timema</taxon>
    </lineage>
</organism>
<dbReference type="GO" id="GO:0022857">
    <property type="term" value="F:transmembrane transporter activity"/>
    <property type="evidence" value="ECO:0007669"/>
    <property type="project" value="InterPro"/>
</dbReference>
<evidence type="ECO:0000256" key="6">
    <source>
        <dbReference type="SAM" id="Phobius"/>
    </source>
</evidence>
<feature type="transmembrane region" description="Helical" evidence="6">
    <location>
        <begin position="351"/>
        <end position="368"/>
    </location>
</feature>
<comment type="subcellular location">
    <subcellularLocation>
        <location evidence="1">Membrane</location>
        <topology evidence="1">Multi-pass membrane protein</topology>
    </subcellularLocation>
</comment>
<feature type="transmembrane region" description="Helical" evidence="6">
    <location>
        <begin position="110"/>
        <end position="127"/>
    </location>
</feature>
<dbReference type="Pfam" id="PF00083">
    <property type="entry name" value="Sugar_tr"/>
    <property type="match status" value="1"/>
</dbReference>
<evidence type="ECO:0000313" key="7">
    <source>
        <dbReference type="EMBL" id="CAD7461202.1"/>
    </source>
</evidence>
<evidence type="ECO:0000256" key="5">
    <source>
        <dbReference type="SAM" id="MobiDB-lite"/>
    </source>
</evidence>
<dbReference type="InterPro" id="IPR011701">
    <property type="entry name" value="MFS"/>
</dbReference>
<feature type="transmembrane region" description="Helical" evidence="6">
    <location>
        <begin position="258"/>
        <end position="277"/>
    </location>
</feature>
<reference evidence="7" key="1">
    <citation type="submission" date="2020-11" db="EMBL/GenBank/DDBJ databases">
        <authorList>
            <person name="Tran Van P."/>
        </authorList>
    </citation>
    <scope>NUCLEOTIDE SEQUENCE</scope>
</reference>
<evidence type="ECO:0008006" key="8">
    <source>
        <dbReference type="Google" id="ProtNLM"/>
    </source>
</evidence>
<evidence type="ECO:0000256" key="2">
    <source>
        <dbReference type="ARBA" id="ARBA00022692"/>
    </source>
</evidence>
<keyword evidence="3 6" id="KW-1133">Transmembrane helix</keyword>
<dbReference type="InterPro" id="IPR036259">
    <property type="entry name" value="MFS_trans_sf"/>
</dbReference>